<dbReference type="PANTHER" id="PTHR30518:SF2">
    <property type="entry name" value="ENDOLYTIC MUREIN TRANSGLYCOSYLASE"/>
    <property type="match status" value="1"/>
</dbReference>
<proteinExistence type="inferred from homology"/>
<comment type="subcellular location">
    <subcellularLocation>
        <location evidence="7">Cell inner membrane</location>
        <topology evidence="7">Single-pass membrane protein</topology>
    </subcellularLocation>
</comment>
<keyword evidence="3 7" id="KW-1133">Transmembrane helix</keyword>
<dbReference type="GO" id="GO:0005886">
    <property type="term" value="C:plasma membrane"/>
    <property type="evidence" value="ECO:0007669"/>
    <property type="project" value="UniProtKB-SubCell"/>
</dbReference>
<evidence type="ECO:0000256" key="2">
    <source>
        <dbReference type="ARBA" id="ARBA00022692"/>
    </source>
</evidence>
<keyword evidence="4 7" id="KW-0472">Membrane</keyword>
<reference evidence="8 9" key="1">
    <citation type="submission" date="2019-03" db="EMBL/GenBank/DDBJ databases">
        <title>The complete genome sequence of Neokomagataea sp. Jb2 NBRC113641.</title>
        <authorList>
            <person name="Chua K.-O."/>
            <person name="Chan K.-G."/>
            <person name="See-Too W.-S."/>
        </authorList>
    </citation>
    <scope>NUCLEOTIDE SEQUENCE [LARGE SCALE GENOMIC DNA]</scope>
    <source>
        <strain evidence="8 9">Jb2</strain>
    </source>
</reference>
<feature type="site" description="Important for catalytic activity" evidence="7">
    <location>
        <position position="224"/>
    </location>
</feature>
<dbReference type="RefSeq" id="WP_165600146.1">
    <property type="nucleotide sequence ID" value="NZ_SORZ01000001.1"/>
</dbReference>
<dbReference type="PANTHER" id="PTHR30518">
    <property type="entry name" value="ENDOLYTIC MUREIN TRANSGLYCOSYLASE"/>
    <property type="match status" value="1"/>
</dbReference>
<evidence type="ECO:0000256" key="3">
    <source>
        <dbReference type="ARBA" id="ARBA00022989"/>
    </source>
</evidence>
<comment type="catalytic activity">
    <reaction evidence="7">
        <text>a peptidoglycan chain = a peptidoglycan chain with N-acetyl-1,6-anhydromuramyl-[peptide] at the reducing end + a peptidoglycan chain with N-acetylglucosamine at the non-reducing end.</text>
        <dbReference type="EC" id="4.2.2.29"/>
    </reaction>
</comment>
<dbReference type="NCBIfam" id="TIGR00247">
    <property type="entry name" value="endolytic transglycosylase MltG"/>
    <property type="match status" value="1"/>
</dbReference>
<accession>A0A506URG0</accession>
<dbReference type="HAMAP" id="MF_02065">
    <property type="entry name" value="MltG"/>
    <property type="match status" value="1"/>
</dbReference>
<protein>
    <recommendedName>
        <fullName evidence="7">Endolytic murein transglycosylase</fullName>
        <ecNumber evidence="7">4.2.2.29</ecNumber>
    </recommendedName>
    <alternativeName>
        <fullName evidence="7">Peptidoglycan lytic transglycosylase</fullName>
    </alternativeName>
    <alternativeName>
        <fullName evidence="7">Peptidoglycan polymerization terminase</fullName>
    </alternativeName>
</protein>
<dbReference type="EC" id="4.2.2.29" evidence="7"/>
<dbReference type="Pfam" id="PF02618">
    <property type="entry name" value="YceG"/>
    <property type="match status" value="1"/>
</dbReference>
<comment type="caution">
    <text evidence="8">The sequence shown here is derived from an EMBL/GenBank/DDBJ whole genome shotgun (WGS) entry which is preliminary data.</text>
</comment>
<dbReference type="GO" id="GO:0071555">
    <property type="term" value="P:cell wall organization"/>
    <property type="evidence" value="ECO:0007669"/>
    <property type="project" value="UniProtKB-KW"/>
</dbReference>
<name>A0A506URG0_9PROT</name>
<dbReference type="CDD" id="cd08010">
    <property type="entry name" value="MltG_like"/>
    <property type="match status" value="1"/>
</dbReference>
<dbReference type="Proteomes" id="UP000315037">
    <property type="component" value="Unassembled WGS sequence"/>
</dbReference>
<keyword evidence="7" id="KW-0997">Cell inner membrane</keyword>
<dbReference type="GO" id="GO:0008932">
    <property type="term" value="F:lytic endotransglycosylase activity"/>
    <property type="evidence" value="ECO:0007669"/>
    <property type="project" value="UniProtKB-UniRule"/>
</dbReference>
<comment type="function">
    <text evidence="7">Functions as a peptidoglycan terminase that cleaves nascent peptidoglycan strands endolytically to terminate their elongation.</text>
</comment>
<keyword evidence="1 7" id="KW-1003">Cell membrane</keyword>
<evidence type="ECO:0000256" key="1">
    <source>
        <dbReference type="ARBA" id="ARBA00022475"/>
    </source>
</evidence>
<evidence type="ECO:0000256" key="6">
    <source>
        <dbReference type="ARBA" id="ARBA00023316"/>
    </source>
</evidence>
<keyword evidence="5 7" id="KW-0456">Lyase</keyword>
<dbReference type="AlphaFoldDB" id="A0A506URG0"/>
<gene>
    <name evidence="7 8" type="primary">mltG</name>
    <name evidence="8" type="ORF">E3202_01525</name>
</gene>
<evidence type="ECO:0000313" key="9">
    <source>
        <dbReference type="Proteomes" id="UP000315037"/>
    </source>
</evidence>
<dbReference type="Gene3D" id="3.30.160.60">
    <property type="entry name" value="Classic Zinc Finger"/>
    <property type="match status" value="1"/>
</dbReference>
<sequence>MPAPPSSTPQEADSKGRWKEFFRFRRLVFILPVALLAGVLAGYGHYTDPGPLAAPRDVIIPHGNNFRVADALQRQGALAPGWISRNFFCVVLLATAHEGAIHADEFALPARVSIAHLLQILRHGTPVQHYFTVPEGWTAQHIRHALSQVPGLQGVVPPLNEGSVLPQTYAYQRNMSRAQVVQPMRKLMAKTLAEVWAQRDQRALQGVITTPEQLLILASLIEKETSVPEERPVVAQVFLNRLRLGMKLQTDPTVIYALSDGWGVLSPPLVHEDLQTLSPYNTYLVDGLPPGPICSPGLASLKAAAHPAAGDNLYFVANGQGGHRFARSLAEHDANIRAYRQTQPAAPTP</sequence>
<keyword evidence="6 7" id="KW-0961">Cell wall biogenesis/degradation</keyword>
<feature type="transmembrane region" description="Helical" evidence="7">
    <location>
        <begin position="27"/>
        <end position="46"/>
    </location>
</feature>
<evidence type="ECO:0000256" key="7">
    <source>
        <dbReference type="HAMAP-Rule" id="MF_02065"/>
    </source>
</evidence>
<evidence type="ECO:0000256" key="4">
    <source>
        <dbReference type="ARBA" id="ARBA00023136"/>
    </source>
</evidence>
<evidence type="ECO:0000256" key="5">
    <source>
        <dbReference type="ARBA" id="ARBA00023239"/>
    </source>
</evidence>
<dbReference type="GO" id="GO:0009252">
    <property type="term" value="P:peptidoglycan biosynthetic process"/>
    <property type="evidence" value="ECO:0007669"/>
    <property type="project" value="UniProtKB-UniRule"/>
</dbReference>
<dbReference type="InterPro" id="IPR003770">
    <property type="entry name" value="MLTG-like"/>
</dbReference>
<evidence type="ECO:0000313" key="8">
    <source>
        <dbReference type="EMBL" id="TPW35673.1"/>
    </source>
</evidence>
<organism evidence="8 9">
    <name type="scientific">Oecophyllibacter saccharovorans</name>
    <dbReference type="NCBI Taxonomy" id="2558360"/>
    <lineage>
        <taxon>Bacteria</taxon>
        <taxon>Pseudomonadati</taxon>
        <taxon>Pseudomonadota</taxon>
        <taxon>Alphaproteobacteria</taxon>
        <taxon>Acetobacterales</taxon>
        <taxon>Acetobacteraceae</taxon>
        <taxon>Oecophyllibacter</taxon>
    </lineage>
</organism>
<keyword evidence="2 7" id="KW-0812">Transmembrane</keyword>
<keyword evidence="9" id="KW-1185">Reference proteome</keyword>
<comment type="similarity">
    <text evidence="7">Belongs to the transglycosylase MltG family.</text>
</comment>
<dbReference type="EMBL" id="SORZ01000001">
    <property type="protein sequence ID" value="TPW35673.1"/>
    <property type="molecule type" value="Genomic_DNA"/>
</dbReference>